<dbReference type="PANTHER" id="PTHR10117">
    <property type="entry name" value="TRANSIENT RECEPTOR POTENTIAL CHANNEL"/>
    <property type="match status" value="1"/>
</dbReference>
<keyword evidence="10" id="KW-1185">Reference proteome</keyword>
<evidence type="ECO:0000256" key="1">
    <source>
        <dbReference type="ARBA" id="ARBA00004141"/>
    </source>
</evidence>
<evidence type="ECO:0000256" key="7">
    <source>
        <dbReference type="ARBA" id="ARBA00023303"/>
    </source>
</evidence>
<gene>
    <name evidence="9" type="ORF">LAZ67_3001830</name>
</gene>
<keyword evidence="7" id="KW-0407">Ion channel</keyword>
<evidence type="ECO:0000313" key="10">
    <source>
        <dbReference type="Proteomes" id="UP001235939"/>
    </source>
</evidence>
<name>A0ABY6K8Z6_9ARAC</name>
<protein>
    <recommendedName>
        <fullName evidence="8">Ion transport domain-containing protein</fullName>
    </recommendedName>
</protein>
<dbReference type="Pfam" id="PF00520">
    <property type="entry name" value="Ion_trans"/>
    <property type="match status" value="1"/>
</dbReference>
<keyword evidence="2" id="KW-0813">Transport</keyword>
<organism evidence="9 10">
    <name type="scientific">Cordylochernes scorpioides</name>
    <dbReference type="NCBI Taxonomy" id="51811"/>
    <lineage>
        <taxon>Eukaryota</taxon>
        <taxon>Metazoa</taxon>
        <taxon>Ecdysozoa</taxon>
        <taxon>Arthropoda</taxon>
        <taxon>Chelicerata</taxon>
        <taxon>Arachnida</taxon>
        <taxon>Pseudoscorpiones</taxon>
        <taxon>Cheliferoidea</taxon>
        <taxon>Chernetidae</taxon>
        <taxon>Cordylochernes</taxon>
    </lineage>
</organism>
<evidence type="ECO:0000256" key="4">
    <source>
        <dbReference type="ARBA" id="ARBA00022989"/>
    </source>
</evidence>
<keyword evidence="6" id="KW-0472">Membrane</keyword>
<sequence>MYSTALVRLYRYYRGMTQIDTDGNRVDQLPDLTTFWRTMRTLYWSMFNMSPRESADVVIENQWGGEPINHHGLTQLVGTIIFGSYHSLTEIILINIFIAVLGETYGRVQVT</sequence>
<evidence type="ECO:0000256" key="3">
    <source>
        <dbReference type="ARBA" id="ARBA00022692"/>
    </source>
</evidence>
<dbReference type="Proteomes" id="UP001235939">
    <property type="component" value="Chromosome 03"/>
</dbReference>
<accession>A0ABY6K8Z6</accession>
<evidence type="ECO:0000256" key="2">
    <source>
        <dbReference type="ARBA" id="ARBA00022448"/>
    </source>
</evidence>
<keyword evidence="4" id="KW-1133">Transmembrane helix</keyword>
<keyword evidence="5" id="KW-0406">Ion transport</keyword>
<reference evidence="9 10" key="1">
    <citation type="submission" date="2022-01" db="EMBL/GenBank/DDBJ databases">
        <title>A chromosomal length assembly of Cordylochernes scorpioides.</title>
        <authorList>
            <person name="Zeh D."/>
            <person name="Zeh J."/>
        </authorList>
    </citation>
    <scope>NUCLEOTIDE SEQUENCE [LARGE SCALE GENOMIC DNA]</scope>
    <source>
        <strain evidence="9">IN4F17</strain>
        <tissue evidence="9">Whole Body</tissue>
    </source>
</reference>
<dbReference type="PANTHER" id="PTHR10117:SF54">
    <property type="entry name" value="TRANSIENT RECEPTOR POTENTIAL-GAMMA PROTEIN"/>
    <property type="match status" value="1"/>
</dbReference>
<feature type="domain" description="Ion transport" evidence="8">
    <location>
        <begin position="3"/>
        <end position="109"/>
    </location>
</feature>
<dbReference type="InterPro" id="IPR005821">
    <property type="entry name" value="Ion_trans_dom"/>
</dbReference>
<evidence type="ECO:0000256" key="6">
    <source>
        <dbReference type="ARBA" id="ARBA00023136"/>
    </source>
</evidence>
<comment type="subcellular location">
    <subcellularLocation>
        <location evidence="1">Membrane</location>
        <topology evidence="1">Multi-pass membrane protein</topology>
    </subcellularLocation>
</comment>
<dbReference type="InterPro" id="IPR002153">
    <property type="entry name" value="TRPC_channel"/>
</dbReference>
<keyword evidence="3" id="KW-0812">Transmembrane</keyword>
<evidence type="ECO:0000259" key="8">
    <source>
        <dbReference type="Pfam" id="PF00520"/>
    </source>
</evidence>
<evidence type="ECO:0000313" key="9">
    <source>
        <dbReference type="EMBL" id="UYV64741.1"/>
    </source>
</evidence>
<dbReference type="EMBL" id="CP092865">
    <property type="protein sequence ID" value="UYV64741.1"/>
    <property type="molecule type" value="Genomic_DNA"/>
</dbReference>
<proteinExistence type="predicted"/>
<evidence type="ECO:0000256" key="5">
    <source>
        <dbReference type="ARBA" id="ARBA00023065"/>
    </source>
</evidence>